<proteinExistence type="predicted"/>
<name>A0A0V8RWW4_PYROC</name>
<evidence type="ECO:0000313" key="2">
    <source>
        <dbReference type="EMBL" id="KSW12569.1"/>
    </source>
</evidence>
<reference evidence="2 3" key="1">
    <citation type="submission" date="2015-11" db="EMBL/GenBank/DDBJ databases">
        <title>Genome sequence of Pyrodictium occultum PL-19, a marine hyperthermophilic archaeon isolated from Volcano, Italy.</title>
        <authorList>
            <person name="Utturkar S."/>
            <person name="Huber H."/>
            <person name="Leptihn S."/>
            <person name="Brown S."/>
            <person name="Stetter K.O."/>
            <person name="Podar M."/>
        </authorList>
    </citation>
    <scope>NUCLEOTIDE SEQUENCE [LARGE SCALE GENOMIC DNA]</scope>
    <source>
        <strain evidence="2 3">PL-19</strain>
    </source>
</reference>
<keyword evidence="3" id="KW-1185">Reference proteome</keyword>
<evidence type="ECO:0000313" key="3">
    <source>
        <dbReference type="Proteomes" id="UP000053352"/>
    </source>
</evidence>
<dbReference type="AlphaFoldDB" id="A0A0V8RWW4"/>
<dbReference type="Proteomes" id="UP000053352">
    <property type="component" value="Unassembled WGS sequence"/>
</dbReference>
<evidence type="ECO:0000256" key="1">
    <source>
        <dbReference type="SAM" id="Phobius"/>
    </source>
</evidence>
<organism evidence="2 3">
    <name type="scientific">Pyrodictium occultum</name>
    <dbReference type="NCBI Taxonomy" id="2309"/>
    <lineage>
        <taxon>Archaea</taxon>
        <taxon>Thermoproteota</taxon>
        <taxon>Thermoprotei</taxon>
        <taxon>Desulfurococcales</taxon>
        <taxon>Pyrodictiaceae</taxon>
        <taxon>Pyrodictium</taxon>
    </lineage>
</organism>
<feature type="transmembrane region" description="Helical" evidence="1">
    <location>
        <begin position="37"/>
        <end position="59"/>
    </location>
</feature>
<keyword evidence="1" id="KW-0472">Membrane</keyword>
<sequence>MPSDRAVGAALIVVSLLVIIVYGWLLFAPPRKGIDLALLKLTAFIAVAGVFGILAWIGYTLATTPPPKPVEEIEKEIEEEIKKLQEELEKEEKAGKSGES</sequence>
<protein>
    <submittedName>
        <fullName evidence="2">Transcriptional regulator</fullName>
    </submittedName>
</protein>
<accession>A0A0V8RWW4</accession>
<keyword evidence="1" id="KW-0812">Transmembrane</keyword>
<feature type="transmembrane region" description="Helical" evidence="1">
    <location>
        <begin position="6"/>
        <end position="25"/>
    </location>
</feature>
<dbReference type="RefSeq" id="WP_058371251.1">
    <property type="nucleotide sequence ID" value="NZ_LNTB01000001.1"/>
</dbReference>
<dbReference type="EMBL" id="LNTB01000001">
    <property type="protein sequence ID" value="KSW12569.1"/>
    <property type="molecule type" value="Genomic_DNA"/>
</dbReference>
<comment type="caution">
    <text evidence="2">The sequence shown here is derived from an EMBL/GenBank/DDBJ whole genome shotgun (WGS) entry which is preliminary data.</text>
</comment>
<keyword evidence="1" id="KW-1133">Transmembrane helix</keyword>
<dbReference type="OrthoDB" id="6815at2157"/>
<gene>
    <name evidence="2" type="ORF">CF15_07595</name>
</gene>